<dbReference type="GO" id="GO:0005179">
    <property type="term" value="F:hormone activity"/>
    <property type="evidence" value="ECO:0007669"/>
    <property type="project" value="Ensembl"/>
</dbReference>
<dbReference type="FunFam" id="3.10.100.10:FF:000015">
    <property type="entry name" value="C-type lectin Cal"/>
    <property type="match status" value="1"/>
</dbReference>
<dbReference type="CDD" id="cd03594">
    <property type="entry name" value="CLECT_REG-1_like"/>
    <property type="match status" value="1"/>
</dbReference>
<dbReference type="PROSITE" id="PS50041">
    <property type="entry name" value="C_TYPE_LECTIN_2"/>
    <property type="match status" value="1"/>
</dbReference>
<dbReference type="KEGG" id="sbq:101039330"/>
<dbReference type="OrthoDB" id="418245at2759"/>
<evidence type="ECO:0000256" key="2">
    <source>
        <dbReference type="ARBA" id="ARBA00022525"/>
    </source>
</evidence>
<dbReference type="PRINTS" id="PR01504">
    <property type="entry name" value="PNCREATITSAP"/>
</dbReference>
<dbReference type="GO" id="GO:1900017">
    <property type="term" value="P:positive regulation of cytokine production involved in inflammatory response"/>
    <property type="evidence" value="ECO:0007669"/>
    <property type="project" value="Ensembl"/>
</dbReference>
<dbReference type="GO" id="GO:0042802">
    <property type="term" value="F:identical protein binding"/>
    <property type="evidence" value="ECO:0007669"/>
    <property type="project" value="Ensembl"/>
</dbReference>
<dbReference type="InterPro" id="IPR016186">
    <property type="entry name" value="C-type_lectin-like/link_sf"/>
</dbReference>
<keyword evidence="8" id="KW-1185">Reference proteome</keyword>
<feature type="signal peptide" evidence="5">
    <location>
        <begin position="1"/>
        <end position="26"/>
    </location>
</feature>
<name>A0A2K6SZE2_SAIBB</name>
<dbReference type="GO" id="GO:0045617">
    <property type="term" value="P:negative regulation of keratinocyte differentiation"/>
    <property type="evidence" value="ECO:0007669"/>
    <property type="project" value="Ensembl"/>
</dbReference>
<dbReference type="GO" id="GO:0106015">
    <property type="term" value="P:negative regulation of inflammatory response to wounding"/>
    <property type="evidence" value="ECO:0007669"/>
    <property type="project" value="Ensembl"/>
</dbReference>
<dbReference type="OMA" id="NCNARLP"/>
<dbReference type="Gene3D" id="3.10.100.10">
    <property type="entry name" value="Mannose-Binding Protein A, subunit A"/>
    <property type="match status" value="1"/>
</dbReference>
<dbReference type="AlphaFoldDB" id="A0A2K6SZE2"/>
<dbReference type="Proteomes" id="UP000233220">
    <property type="component" value="Unplaced"/>
</dbReference>
<evidence type="ECO:0000256" key="3">
    <source>
        <dbReference type="ARBA" id="ARBA00022734"/>
    </source>
</evidence>
<evidence type="ECO:0000313" key="7">
    <source>
        <dbReference type="Ensembl" id="ENSSBOP00000012772.1"/>
    </source>
</evidence>
<proteinExistence type="predicted"/>
<evidence type="ECO:0000259" key="6">
    <source>
        <dbReference type="PROSITE" id="PS50041"/>
    </source>
</evidence>
<dbReference type="GO" id="GO:0005615">
    <property type="term" value="C:extracellular space"/>
    <property type="evidence" value="ECO:0007669"/>
    <property type="project" value="Ensembl"/>
</dbReference>
<evidence type="ECO:0000256" key="1">
    <source>
        <dbReference type="ARBA" id="ARBA00004613"/>
    </source>
</evidence>
<sequence length="175" mass="19405">MLPPMALPSVSWMLLSCLMLLSQVQGEDPQQELPLPRISCPKGSKAYGSHCYALFTSPKSWIDADLACQKRPSGNLVSVLSEAEGSFVSSLVKSVSHSYFYVWIGLYDPTQGTEPDRNGWEWSSSDVMNYLAWAKNPSSASNPGHCASLPRNTAFLKWKAYNCNARLPYVCKFTN</sequence>
<dbReference type="GO" id="GO:0051897">
    <property type="term" value="P:positive regulation of phosphatidylinositol 3-kinase/protein kinase B signal transduction"/>
    <property type="evidence" value="ECO:0007669"/>
    <property type="project" value="Ensembl"/>
</dbReference>
<dbReference type="SMART" id="SM00034">
    <property type="entry name" value="CLECT"/>
    <property type="match status" value="1"/>
</dbReference>
<accession>A0A2K6SZE2</accession>
<keyword evidence="4" id="KW-1015">Disulfide bond</keyword>
<dbReference type="GO" id="GO:0043491">
    <property type="term" value="P:phosphatidylinositol 3-kinase/protein kinase B signal transduction"/>
    <property type="evidence" value="ECO:0007669"/>
    <property type="project" value="Ensembl"/>
</dbReference>
<gene>
    <name evidence="7" type="primary">REG3A</name>
</gene>
<dbReference type="GO" id="GO:0090594">
    <property type="term" value="P:inflammatory response to wounding"/>
    <property type="evidence" value="ECO:0007669"/>
    <property type="project" value="Ensembl"/>
</dbReference>
<dbReference type="Ensembl" id="ENSSBOT00000029565.1">
    <property type="protein sequence ID" value="ENSSBOP00000012772.1"/>
    <property type="gene ID" value="ENSSBOG00000023185.1"/>
</dbReference>
<dbReference type="SUPFAM" id="SSF56436">
    <property type="entry name" value="C-type lectin-like"/>
    <property type="match status" value="1"/>
</dbReference>
<keyword evidence="3" id="KW-0430">Lectin</keyword>
<comment type="subcellular location">
    <subcellularLocation>
        <location evidence="1">Secreted</location>
    </subcellularLocation>
</comment>
<evidence type="ECO:0000313" key="8">
    <source>
        <dbReference type="Proteomes" id="UP000233220"/>
    </source>
</evidence>
<dbReference type="InterPro" id="IPR050111">
    <property type="entry name" value="C-type_lectin/snaclec_domain"/>
</dbReference>
<dbReference type="InterPro" id="IPR001304">
    <property type="entry name" value="C-type_lectin-like"/>
</dbReference>
<reference evidence="7" key="1">
    <citation type="submission" date="2025-08" db="UniProtKB">
        <authorList>
            <consortium name="Ensembl"/>
        </authorList>
    </citation>
    <scope>IDENTIFICATION</scope>
</reference>
<feature type="chain" id="PRO_5014414724" evidence="5">
    <location>
        <begin position="27"/>
        <end position="175"/>
    </location>
</feature>
<organism evidence="7 8">
    <name type="scientific">Saimiri boliviensis boliviensis</name>
    <name type="common">Bolivian squirrel monkey</name>
    <dbReference type="NCBI Taxonomy" id="39432"/>
    <lineage>
        <taxon>Eukaryota</taxon>
        <taxon>Metazoa</taxon>
        <taxon>Chordata</taxon>
        <taxon>Craniata</taxon>
        <taxon>Vertebrata</taxon>
        <taxon>Euteleostomi</taxon>
        <taxon>Mammalia</taxon>
        <taxon>Eutheria</taxon>
        <taxon>Euarchontoglires</taxon>
        <taxon>Primates</taxon>
        <taxon>Haplorrhini</taxon>
        <taxon>Platyrrhini</taxon>
        <taxon>Cebidae</taxon>
        <taxon>Saimiriinae</taxon>
        <taxon>Saimiri</taxon>
    </lineage>
</organism>
<evidence type="ECO:0000256" key="4">
    <source>
        <dbReference type="ARBA" id="ARBA00023157"/>
    </source>
</evidence>
<dbReference type="STRING" id="39432.ENSSBOP00000012772"/>
<dbReference type="GeneTree" id="ENSGT00940000162300"/>
<dbReference type="InterPro" id="IPR016187">
    <property type="entry name" value="CTDL_fold"/>
</dbReference>
<keyword evidence="5" id="KW-0732">Signal</keyword>
<keyword evidence="2" id="KW-0964">Secreted</keyword>
<evidence type="ECO:0000256" key="5">
    <source>
        <dbReference type="SAM" id="SignalP"/>
    </source>
</evidence>
<protein>
    <submittedName>
        <fullName evidence="7">Rerating family member 3 alpha</fullName>
    </submittedName>
</protein>
<dbReference type="PANTHER" id="PTHR22803">
    <property type="entry name" value="MANNOSE, PHOSPHOLIPASE, LECTIN RECEPTOR RELATED"/>
    <property type="match status" value="1"/>
</dbReference>
<feature type="domain" description="C-type lectin" evidence="6">
    <location>
        <begin position="47"/>
        <end position="172"/>
    </location>
</feature>
<dbReference type="GO" id="GO:0030246">
    <property type="term" value="F:carbohydrate binding"/>
    <property type="evidence" value="ECO:0007669"/>
    <property type="project" value="UniProtKB-KW"/>
</dbReference>
<reference evidence="7" key="2">
    <citation type="submission" date="2025-09" db="UniProtKB">
        <authorList>
            <consortium name="Ensembl"/>
        </authorList>
    </citation>
    <scope>IDENTIFICATION</scope>
</reference>
<dbReference type="Pfam" id="PF00059">
    <property type="entry name" value="Lectin_C"/>
    <property type="match status" value="1"/>
</dbReference>
<dbReference type="GO" id="GO:0010838">
    <property type="term" value="P:positive regulation of keratinocyte proliferation"/>
    <property type="evidence" value="ECO:0007669"/>
    <property type="project" value="Ensembl"/>
</dbReference>